<reference evidence="1 2" key="1">
    <citation type="submission" date="2024-02" db="EMBL/GenBank/DDBJ databases">
        <title>FIRST GENOME SEQUENCES OF Leishmania (Viannia) shawi, Leishmania (Viannia) lindenbergi AND Leishmania (Viannia) utingensis.</title>
        <authorList>
            <person name="Resadore F."/>
            <person name="Custodio M.G.F."/>
            <person name="Boite M.C."/>
            <person name="Cupolillo E."/>
            <person name="Ferreira G.E.M."/>
        </authorList>
    </citation>
    <scope>NUCLEOTIDE SEQUENCE [LARGE SCALE GENOMIC DNA]</scope>
    <source>
        <strain evidence="1 2">MHOM/BR/1966/M15733</strain>
    </source>
</reference>
<protein>
    <recommendedName>
        <fullName evidence="3">Reverse transcriptase domain-containing protein</fullName>
    </recommendedName>
</protein>
<evidence type="ECO:0000313" key="1">
    <source>
        <dbReference type="EMBL" id="KAL0513669.1"/>
    </source>
</evidence>
<evidence type="ECO:0008006" key="3">
    <source>
        <dbReference type="Google" id="ProtNLM"/>
    </source>
</evidence>
<name>A0AAW3AYZ5_9TRYP</name>
<keyword evidence="2" id="KW-1185">Reference proteome</keyword>
<dbReference type="Proteomes" id="UP001500131">
    <property type="component" value="Unassembled WGS sequence"/>
</dbReference>
<organism evidence="1 2">
    <name type="scientific">Leishmania lindenbergi</name>
    <dbReference type="NCBI Taxonomy" id="651832"/>
    <lineage>
        <taxon>Eukaryota</taxon>
        <taxon>Discoba</taxon>
        <taxon>Euglenozoa</taxon>
        <taxon>Kinetoplastea</taxon>
        <taxon>Metakinetoplastina</taxon>
        <taxon>Trypanosomatida</taxon>
        <taxon>Trypanosomatidae</taxon>
        <taxon>Leishmaniinae</taxon>
        <taxon>Leishmania</taxon>
    </lineage>
</organism>
<dbReference type="AlphaFoldDB" id="A0AAW3AYZ5"/>
<accession>A0AAW3AYZ5</accession>
<evidence type="ECO:0000313" key="2">
    <source>
        <dbReference type="Proteomes" id="UP001500131"/>
    </source>
</evidence>
<dbReference type="EMBL" id="JBAMZK010000004">
    <property type="protein sequence ID" value="KAL0513669.1"/>
    <property type="molecule type" value="Genomic_DNA"/>
</dbReference>
<comment type="caution">
    <text evidence="1">The sequence shown here is derived from an EMBL/GenBank/DDBJ whole genome shotgun (WGS) entry which is preliminary data.</text>
</comment>
<sequence length="153" mass="17121">MQHMALARLFHARHPHLCQLAHGRGCATKMVLSRITDTVEMHRNIHYHVMIGKRPGREQQATHRAMRTLMIQVDFSEAFNSVDPPIPAKRPQSFPGTRFALAPKLPCTPLCASKAWKPIRQTVCPKGRWPQGTVLASQPSPLQATPLPELLVA</sequence>
<gene>
    <name evidence="1" type="ORF">Q4I31_000840</name>
</gene>
<proteinExistence type="predicted"/>